<dbReference type="Gene3D" id="1.20.120.530">
    <property type="entry name" value="GntR ligand-binding domain-like"/>
    <property type="match status" value="1"/>
</dbReference>
<name>A0AAN1Y0R9_UNVUL</name>
<keyword evidence="3" id="KW-0804">Transcription</keyword>
<evidence type="ECO:0000256" key="3">
    <source>
        <dbReference type="ARBA" id="ARBA00023163"/>
    </source>
</evidence>
<evidence type="ECO:0000256" key="2">
    <source>
        <dbReference type="ARBA" id="ARBA00023125"/>
    </source>
</evidence>
<keyword evidence="6" id="KW-1185">Reference proteome</keyword>
<dbReference type="Gene3D" id="1.10.10.10">
    <property type="entry name" value="Winged helix-like DNA-binding domain superfamily/Winged helix DNA-binding domain"/>
    <property type="match status" value="1"/>
</dbReference>
<accession>A0AAN1Y0R9</accession>
<dbReference type="GO" id="GO:0003677">
    <property type="term" value="F:DNA binding"/>
    <property type="evidence" value="ECO:0007669"/>
    <property type="project" value="UniProtKB-KW"/>
</dbReference>
<dbReference type="SUPFAM" id="SSF48008">
    <property type="entry name" value="GntR ligand-binding domain-like"/>
    <property type="match status" value="1"/>
</dbReference>
<dbReference type="EMBL" id="AP025523">
    <property type="protein sequence ID" value="BDE08032.1"/>
    <property type="molecule type" value="Genomic_DNA"/>
</dbReference>
<proteinExistence type="predicted"/>
<dbReference type="InterPro" id="IPR008920">
    <property type="entry name" value="TF_FadR/GntR_C"/>
</dbReference>
<dbReference type="GO" id="GO:0003700">
    <property type="term" value="F:DNA-binding transcription factor activity"/>
    <property type="evidence" value="ECO:0007669"/>
    <property type="project" value="InterPro"/>
</dbReference>
<dbReference type="Proteomes" id="UP001317532">
    <property type="component" value="Chromosome"/>
</dbReference>
<dbReference type="PANTHER" id="PTHR43537:SF41">
    <property type="entry name" value="TRANSCRIPTIONAL REGULATORY PROTEIN"/>
    <property type="match status" value="1"/>
</dbReference>
<dbReference type="SMART" id="SM00345">
    <property type="entry name" value="HTH_GNTR"/>
    <property type="match status" value="1"/>
</dbReference>
<dbReference type="PROSITE" id="PS50949">
    <property type="entry name" value="HTH_GNTR"/>
    <property type="match status" value="1"/>
</dbReference>
<evidence type="ECO:0000259" key="4">
    <source>
        <dbReference type="PROSITE" id="PS50949"/>
    </source>
</evidence>
<keyword evidence="2" id="KW-0238">DNA-binding</keyword>
<dbReference type="InterPro" id="IPR011711">
    <property type="entry name" value="GntR_C"/>
</dbReference>
<dbReference type="AlphaFoldDB" id="A0AAN1Y0R9"/>
<dbReference type="InterPro" id="IPR036388">
    <property type="entry name" value="WH-like_DNA-bd_sf"/>
</dbReference>
<feature type="domain" description="HTH gntR-type" evidence="4">
    <location>
        <begin position="18"/>
        <end position="85"/>
    </location>
</feature>
<keyword evidence="1" id="KW-0805">Transcription regulation</keyword>
<gene>
    <name evidence="5" type="ORF">WPS_33080</name>
</gene>
<evidence type="ECO:0000313" key="6">
    <source>
        <dbReference type="Proteomes" id="UP001317532"/>
    </source>
</evidence>
<dbReference type="CDD" id="cd07377">
    <property type="entry name" value="WHTH_GntR"/>
    <property type="match status" value="1"/>
</dbReference>
<reference evidence="5 6" key="1">
    <citation type="journal article" date="2022" name="ISME Commun">
        <title>Vulcanimicrobium alpinus gen. nov. sp. nov., the first cultivated representative of the candidate phylum 'Eremiobacterota', is a metabolically versatile aerobic anoxygenic phototroph.</title>
        <authorList>
            <person name="Yabe S."/>
            <person name="Muto K."/>
            <person name="Abe K."/>
            <person name="Yokota A."/>
            <person name="Staudigel H."/>
            <person name="Tebo B.M."/>
        </authorList>
    </citation>
    <scope>NUCLEOTIDE SEQUENCE [LARGE SCALE GENOMIC DNA]</scope>
    <source>
        <strain evidence="5 6">WC8-2</strain>
    </source>
</reference>
<organism evidence="5 6">
    <name type="scientific">Vulcanimicrobium alpinum</name>
    <dbReference type="NCBI Taxonomy" id="3016050"/>
    <lineage>
        <taxon>Bacteria</taxon>
        <taxon>Bacillati</taxon>
        <taxon>Vulcanimicrobiota</taxon>
        <taxon>Vulcanimicrobiia</taxon>
        <taxon>Vulcanimicrobiales</taxon>
        <taxon>Vulcanimicrobiaceae</taxon>
        <taxon>Vulcanimicrobium</taxon>
    </lineage>
</organism>
<protein>
    <submittedName>
        <fullName evidence="5">GntR family transcriptional regulator</fullName>
    </submittedName>
</protein>
<sequence length="227" mass="25805">MASLDKDALGELAIPLRRSLSDDVVDRLRSAIIRGEFGPDQRLSEAALADAFGVSRGPIREALTQLEREGLLKVERHRGARVTRLSKEDIDEIYSLRTVMERLAIERAARFADEDDFAAMEGVVEELKAAVAASDARRTVELDAAFHDLVYRAARHSRLYLAWSALRPQIETFLHSRSTDTQDYFTKALHEHVALLKIIRAREPERAIEMIEEHLRTAYVRLSEMQP</sequence>
<evidence type="ECO:0000313" key="5">
    <source>
        <dbReference type="EMBL" id="BDE08032.1"/>
    </source>
</evidence>
<dbReference type="SMART" id="SM00895">
    <property type="entry name" value="FCD"/>
    <property type="match status" value="1"/>
</dbReference>
<dbReference type="PANTHER" id="PTHR43537">
    <property type="entry name" value="TRANSCRIPTIONAL REGULATOR, GNTR FAMILY"/>
    <property type="match status" value="1"/>
</dbReference>
<dbReference type="InterPro" id="IPR036390">
    <property type="entry name" value="WH_DNA-bd_sf"/>
</dbReference>
<dbReference type="InterPro" id="IPR000524">
    <property type="entry name" value="Tscrpt_reg_HTH_GntR"/>
</dbReference>
<dbReference type="SUPFAM" id="SSF46785">
    <property type="entry name" value="Winged helix' DNA-binding domain"/>
    <property type="match status" value="1"/>
</dbReference>
<dbReference type="Pfam" id="PF07729">
    <property type="entry name" value="FCD"/>
    <property type="match status" value="1"/>
</dbReference>
<dbReference type="PRINTS" id="PR00035">
    <property type="entry name" value="HTHGNTR"/>
</dbReference>
<dbReference type="Pfam" id="PF00392">
    <property type="entry name" value="GntR"/>
    <property type="match status" value="1"/>
</dbReference>
<dbReference type="KEGG" id="vab:WPS_33080"/>
<evidence type="ECO:0000256" key="1">
    <source>
        <dbReference type="ARBA" id="ARBA00023015"/>
    </source>
</evidence>